<accession>A0A1E7FB77</accession>
<name>A0A1E7FB77_9STRA</name>
<evidence type="ECO:0000256" key="1">
    <source>
        <dbReference type="SAM" id="MobiDB-lite"/>
    </source>
</evidence>
<dbReference type="EMBL" id="KV784359">
    <property type="protein sequence ID" value="OEU15418.1"/>
    <property type="molecule type" value="Genomic_DNA"/>
</dbReference>
<dbReference type="GO" id="GO:0006281">
    <property type="term" value="P:DNA repair"/>
    <property type="evidence" value="ECO:0007669"/>
    <property type="project" value="InterPro"/>
</dbReference>
<organism evidence="2 3">
    <name type="scientific">Fragilariopsis cylindrus CCMP1102</name>
    <dbReference type="NCBI Taxonomy" id="635003"/>
    <lineage>
        <taxon>Eukaryota</taxon>
        <taxon>Sar</taxon>
        <taxon>Stramenopiles</taxon>
        <taxon>Ochrophyta</taxon>
        <taxon>Bacillariophyta</taxon>
        <taxon>Bacillariophyceae</taxon>
        <taxon>Bacillariophycidae</taxon>
        <taxon>Bacillariales</taxon>
        <taxon>Bacillariaceae</taxon>
        <taxon>Fragilariopsis</taxon>
    </lineage>
</organism>
<evidence type="ECO:0008006" key="4">
    <source>
        <dbReference type="Google" id="ProtNLM"/>
    </source>
</evidence>
<dbReference type="OrthoDB" id="8249012at2759"/>
<dbReference type="InParanoid" id="A0A1E7FB77"/>
<keyword evidence="3" id="KW-1185">Reference proteome</keyword>
<evidence type="ECO:0000313" key="2">
    <source>
        <dbReference type="EMBL" id="OEU15418.1"/>
    </source>
</evidence>
<dbReference type="InterPro" id="IPR011257">
    <property type="entry name" value="DNA_glycosylase"/>
</dbReference>
<sequence length="242" mass="26810">MSKPRPGMAAAKRLVGCSDKKIWSSVEAMYPEVVTKIDGLKEIDEEYSSLGGLLLSKEEDTSKKSITKDELLKVVVKWKFKVGKPRLALMKHLNSNTEASVEEHSTNAIEKVRTAADKTEGSTTKKALEDLTKLKGVGPATASAILVLVQPDAFAYMYDEVIECFLPKRTYTLKTYMSLNEGCLEIASKLGNGWSTSRVARTLWIAARANAYDLNDHTLSTAKRSSDENGTNDKERTTKRQK</sequence>
<reference evidence="2 3" key="1">
    <citation type="submission" date="2016-09" db="EMBL/GenBank/DDBJ databases">
        <title>Extensive genetic diversity and differential bi-allelic expression allows diatom success in the polar Southern Ocean.</title>
        <authorList>
            <consortium name="DOE Joint Genome Institute"/>
            <person name="Mock T."/>
            <person name="Otillar R.P."/>
            <person name="Strauss J."/>
            <person name="Dupont C."/>
            <person name="Frickenhaus S."/>
            <person name="Maumus F."/>
            <person name="Mcmullan M."/>
            <person name="Sanges R."/>
            <person name="Schmutz J."/>
            <person name="Toseland A."/>
            <person name="Valas R."/>
            <person name="Veluchamy A."/>
            <person name="Ward B.J."/>
            <person name="Allen A."/>
            <person name="Barry K."/>
            <person name="Falciatore A."/>
            <person name="Ferrante M."/>
            <person name="Fortunato A.E."/>
            <person name="Gloeckner G."/>
            <person name="Gruber A."/>
            <person name="Hipkin R."/>
            <person name="Janech M."/>
            <person name="Kroth P."/>
            <person name="Leese F."/>
            <person name="Lindquist E."/>
            <person name="Lyon B.R."/>
            <person name="Martin J."/>
            <person name="Mayer C."/>
            <person name="Parker M."/>
            <person name="Quesneville H."/>
            <person name="Raymond J."/>
            <person name="Uhlig C."/>
            <person name="Valentin K.U."/>
            <person name="Worden A.Z."/>
            <person name="Armbrust E.V."/>
            <person name="Bowler C."/>
            <person name="Green B."/>
            <person name="Moulton V."/>
            <person name="Van Oosterhout C."/>
            <person name="Grigoriev I."/>
        </authorList>
    </citation>
    <scope>NUCLEOTIDE SEQUENCE [LARGE SCALE GENOMIC DNA]</scope>
    <source>
        <strain evidence="2 3">CCMP1102</strain>
    </source>
</reference>
<dbReference type="KEGG" id="fcy:FRACYDRAFT_269352"/>
<protein>
    <recommendedName>
        <fullName evidence="4">HhH-GPD domain-containing protein</fullName>
    </recommendedName>
</protein>
<dbReference type="PANTHER" id="PTHR21521:SF0">
    <property type="entry name" value="AMUN, ISOFORM A"/>
    <property type="match status" value="1"/>
</dbReference>
<dbReference type="Proteomes" id="UP000095751">
    <property type="component" value="Unassembled WGS sequence"/>
</dbReference>
<evidence type="ECO:0000313" key="3">
    <source>
        <dbReference type="Proteomes" id="UP000095751"/>
    </source>
</evidence>
<dbReference type="AlphaFoldDB" id="A0A1E7FB77"/>
<gene>
    <name evidence="2" type="ORF">FRACYDRAFT_269352</name>
</gene>
<dbReference type="SUPFAM" id="SSF48150">
    <property type="entry name" value="DNA-glycosylase"/>
    <property type="match status" value="1"/>
</dbReference>
<dbReference type="GO" id="GO:0003824">
    <property type="term" value="F:catalytic activity"/>
    <property type="evidence" value="ECO:0007669"/>
    <property type="project" value="InterPro"/>
</dbReference>
<feature type="compositionally biased region" description="Basic and acidic residues" evidence="1">
    <location>
        <begin position="224"/>
        <end position="242"/>
    </location>
</feature>
<proteinExistence type="predicted"/>
<dbReference type="PANTHER" id="PTHR21521">
    <property type="entry name" value="AMUN, ISOFORM A"/>
    <property type="match status" value="1"/>
</dbReference>
<feature type="region of interest" description="Disordered" evidence="1">
    <location>
        <begin position="221"/>
        <end position="242"/>
    </location>
</feature>